<keyword evidence="3" id="KW-0808">Transferase</keyword>
<protein>
    <submittedName>
        <fullName evidence="3">Glycosyltransferase family 2 protein</fullName>
    </submittedName>
</protein>
<comment type="similarity">
    <text evidence="1">Belongs to the glycosyltransferase 2 family. WaaE/KdtX subfamily.</text>
</comment>
<dbReference type="InterPro" id="IPR001173">
    <property type="entry name" value="Glyco_trans_2-like"/>
</dbReference>
<dbReference type="EMBL" id="SWBR01000003">
    <property type="protein sequence ID" value="TKC08184.1"/>
    <property type="molecule type" value="Genomic_DNA"/>
</dbReference>
<comment type="caution">
    <text evidence="3">The sequence shown here is derived from an EMBL/GenBank/DDBJ whole genome shotgun (WGS) entry which is preliminary data.</text>
</comment>
<accession>A0A4U1CKK5</accession>
<dbReference type="SUPFAM" id="SSF53448">
    <property type="entry name" value="Nucleotide-diphospho-sugar transferases"/>
    <property type="match status" value="1"/>
</dbReference>
<proteinExistence type="inferred from homology"/>
<evidence type="ECO:0000256" key="1">
    <source>
        <dbReference type="ARBA" id="ARBA00038494"/>
    </source>
</evidence>
<dbReference type="OrthoDB" id="927791at2"/>
<dbReference type="Pfam" id="PF00535">
    <property type="entry name" value="Glycos_transf_2"/>
    <property type="match status" value="1"/>
</dbReference>
<dbReference type="PANTHER" id="PTHR43630">
    <property type="entry name" value="POLY-BETA-1,6-N-ACETYL-D-GLUCOSAMINE SYNTHASE"/>
    <property type="match status" value="1"/>
</dbReference>
<dbReference type="AlphaFoldDB" id="A0A4U1CKK5"/>
<feature type="domain" description="Glycosyltransferase 2-like" evidence="2">
    <location>
        <begin position="16"/>
        <end position="133"/>
    </location>
</feature>
<organism evidence="3 4">
    <name type="scientific">Pedobacter polaris</name>
    <dbReference type="NCBI Taxonomy" id="2571273"/>
    <lineage>
        <taxon>Bacteria</taxon>
        <taxon>Pseudomonadati</taxon>
        <taxon>Bacteroidota</taxon>
        <taxon>Sphingobacteriia</taxon>
        <taxon>Sphingobacteriales</taxon>
        <taxon>Sphingobacteriaceae</taxon>
        <taxon>Pedobacter</taxon>
    </lineage>
</organism>
<evidence type="ECO:0000313" key="3">
    <source>
        <dbReference type="EMBL" id="TKC08184.1"/>
    </source>
</evidence>
<evidence type="ECO:0000259" key="2">
    <source>
        <dbReference type="Pfam" id="PF00535"/>
    </source>
</evidence>
<dbReference type="InterPro" id="IPR029044">
    <property type="entry name" value="Nucleotide-diphossugar_trans"/>
</dbReference>
<dbReference type="GO" id="GO:0016740">
    <property type="term" value="F:transferase activity"/>
    <property type="evidence" value="ECO:0007669"/>
    <property type="project" value="UniProtKB-KW"/>
</dbReference>
<reference evidence="3 4" key="1">
    <citation type="submission" date="2019-04" db="EMBL/GenBank/DDBJ databases">
        <title>Pedobacter sp. RP-3-22 sp. nov., isolated from Arctic soil.</title>
        <authorList>
            <person name="Dahal R.H."/>
            <person name="Kim D.-U."/>
        </authorList>
    </citation>
    <scope>NUCLEOTIDE SEQUENCE [LARGE SCALE GENOMIC DNA]</scope>
    <source>
        <strain evidence="3 4">RP-3-22</strain>
    </source>
</reference>
<evidence type="ECO:0000313" key="4">
    <source>
        <dbReference type="Proteomes" id="UP000309488"/>
    </source>
</evidence>
<name>A0A4U1CKK5_9SPHI</name>
<keyword evidence="4" id="KW-1185">Reference proteome</keyword>
<gene>
    <name evidence="3" type="ORF">FA048_13580</name>
</gene>
<dbReference type="PANTHER" id="PTHR43630:SF2">
    <property type="entry name" value="GLYCOSYLTRANSFERASE"/>
    <property type="match status" value="1"/>
</dbReference>
<dbReference type="Proteomes" id="UP000309488">
    <property type="component" value="Unassembled WGS sequence"/>
</dbReference>
<sequence length="321" mass="36478">MKEKIKYQVLNTIALCIPAYNAAWCLPRLLESAGNQLIPFDEILVYDDCSIDLTVETALSYGAKVVNGDINRGCSYGKNKLLETTNCKWVHFHDADDELLPNFTTLAHQWINKDNCQDVVLFDFEYRDNETHQLISKSDFDSDQLKQDPVKYAILNQINPFCGLYKVAELKKIGGYDIDAKIIYNEDVAFHCKLAIAGLTFGVEKEISIINYHIKNSMSDGNKVKCAQAHFEVMKINAEKVGKVYNNEIAQKLWANAIILASLSDWQTSKKAVDLALKLDPKITRNESSVVKLLSFFNAYFAIRARELMIRIFKNKLRTSA</sequence>
<dbReference type="Gene3D" id="3.90.550.10">
    <property type="entry name" value="Spore Coat Polysaccharide Biosynthesis Protein SpsA, Chain A"/>
    <property type="match status" value="1"/>
</dbReference>